<protein>
    <submittedName>
        <fullName evidence="1">Uncharacterized protein</fullName>
    </submittedName>
</protein>
<proteinExistence type="predicted"/>
<organism evidence="1 2">
    <name type="scientific">Dioscorea zingiberensis</name>
    <dbReference type="NCBI Taxonomy" id="325984"/>
    <lineage>
        <taxon>Eukaryota</taxon>
        <taxon>Viridiplantae</taxon>
        <taxon>Streptophyta</taxon>
        <taxon>Embryophyta</taxon>
        <taxon>Tracheophyta</taxon>
        <taxon>Spermatophyta</taxon>
        <taxon>Magnoliopsida</taxon>
        <taxon>Liliopsida</taxon>
        <taxon>Dioscoreales</taxon>
        <taxon>Dioscoreaceae</taxon>
        <taxon>Dioscorea</taxon>
    </lineage>
</organism>
<gene>
    <name evidence="1" type="ORF">J5N97_010680</name>
</gene>
<dbReference type="Proteomes" id="UP001085076">
    <property type="component" value="Miscellaneous, Linkage group lg02"/>
</dbReference>
<evidence type="ECO:0000313" key="1">
    <source>
        <dbReference type="EMBL" id="KAJ0982425.1"/>
    </source>
</evidence>
<evidence type="ECO:0000313" key="2">
    <source>
        <dbReference type="Proteomes" id="UP001085076"/>
    </source>
</evidence>
<keyword evidence="2" id="KW-1185">Reference proteome</keyword>
<reference evidence="1" key="1">
    <citation type="submission" date="2021-03" db="EMBL/GenBank/DDBJ databases">
        <authorList>
            <person name="Li Z."/>
            <person name="Yang C."/>
        </authorList>
    </citation>
    <scope>NUCLEOTIDE SEQUENCE</scope>
    <source>
        <strain evidence="1">Dzin_1.0</strain>
        <tissue evidence="1">Leaf</tissue>
    </source>
</reference>
<dbReference type="EMBL" id="JAGGNH010000002">
    <property type="protein sequence ID" value="KAJ0982425.1"/>
    <property type="molecule type" value="Genomic_DNA"/>
</dbReference>
<comment type="caution">
    <text evidence="1">The sequence shown here is derived from an EMBL/GenBank/DDBJ whole genome shotgun (WGS) entry which is preliminary data.</text>
</comment>
<reference evidence="1" key="2">
    <citation type="journal article" date="2022" name="Hortic Res">
        <title>The genome of Dioscorea zingiberensis sheds light on the biosynthesis, origin and evolution of the medicinally important diosgenin saponins.</title>
        <authorList>
            <person name="Li Y."/>
            <person name="Tan C."/>
            <person name="Li Z."/>
            <person name="Guo J."/>
            <person name="Li S."/>
            <person name="Chen X."/>
            <person name="Wang C."/>
            <person name="Dai X."/>
            <person name="Yang H."/>
            <person name="Song W."/>
            <person name="Hou L."/>
            <person name="Xu J."/>
            <person name="Tong Z."/>
            <person name="Xu A."/>
            <person name="Yuan X."/>
            <person name="Wang W."/>
            <person name="Yang Q."/>
            <person name="Chen L."/>
            <person name="Sun Z."/>
            <person name="Wang K."/>
            <person name="Pan B."/>
            <person name="Chen J."/>
            <person name="Bao Y."/>
            <person name="Liu F."/>
            <person name="Qi X."/>
            <person name="Gang D.R."/>
            <person name="Wen J."/>
            <person name="Li J."/>
        </authorList>
    </citation>
    <scope>NUCLEOTIDE SEQUENCE</scope>
    <source>
        <strain evidence="1">Dzin_1.0</strain>
    </source>
</reference>
<sequence>MEGFLPCLPTCRYFQPCRVPGCPNKQVWKDYLSRLPTFGLFGRISSPKWQDIRGGPSCLPTCRLSRPCCIKGCIFTAQIQVDNRTGRYVMGITDRTSMGLGKDDAGHGKTRRG</sequence>
<name>A0A9D5HMM4_9LILI</name>
<dbReference type="AlphaFoldDB" id="A0A9D5HMM4"/>
<accession>A0A9D5HMM4</accession>